<dbReference type="FunFam" id="3.60.20.30:FF:000005">
    <property type="entry name" value="N(4)-(Beta-N-acetylglucosaminyl)-L-asparaginase"/>
    <property type="match status" value="1"/>
</dbReference>
<name>A0A141NXG8_9HYME</name>
<reference evidence="6" key="1">
    <citation type="submission" date="2015-03" db="EMBL/GenBank/DDBJ databases">
        <title>Parasitoid wasp venom aspartylglucosaminidase (AGA): a lysosomal aspartylglucosaminidase or a secreted asparaginase? Characterization and interspecific variation of a dual enzymatic activity.</title>
        <authorList>
            <person name="Coulette Q."/>
            <person name="Lemauf S."/>
            <person name="Colinet D."/>
            <person name="Rebuf C."/>
            <person name="Prevost G."/>
            <person name="Anselme C."/>
            <person name="Poirie M."/>
            <person name="Gatti J.-L."/>
        </authorList>
    </citation>
    <scope>NUCLEOTIDE SEQUENCE</scope>
    <source>
        <strain evidence="6">Gotheron</strain>
    </source>
</reference>
<proteinExistence type="evidence at transcript level"/>
<dbReference type="GO" id="GO:0003948">
    <property type="term" value="F:N4-(beta-N-acetylglucosaminyl)-L-asparaginase activity"/>
    <property type="evidence" value="ECO:0007669"/>
    <property type="project" value="TreeGrafter"/>
</dbReference>
<evidence type="ECO:0000256" key="3">
    <source>
        <dbReference type="PIRSR" id="PIRSR600246-2"/>
    </source>
</evidence>
<feature type="binding site" evidence="3">
    <location>
        <begin position="259"/>
        <end position="262"/>
    </location>
    <ligand>
        <name>substrate</name>
    </ligand>
</feature>
<dbReference type="SUPFAM" id="SSF56235">
    <property type="entry name" value="N-terminal nucleophile aminohydrolases (Ntn hydrolases)"/>
    <property type="match status" value="1"/>
</dbReference>
<dbReference type="EMBL" id="KP888635">
    <property type="protein sequence ID" value="AMB26755.1"/>
    <property type="molecule type" value="mRNA"/>
</dbReference>
<feature type="site" description="Cleavage; by autolysis" evidence="4">
    <location>
        <begin position="207"/>
        <end position="208"/>
    </location>
</feature>
<protein>
    <submittedName>
        <fullName evidence="6">Aspartylglucosaminidase</fullName>
    </submittedName>
</protein>
<dbReference type="PANTHER" id="PTHR10188:SF6">
    <property type="entry name" value="N(4)-(BETA-N-ACETYLGLUCOSAMINYL)-L-ASPARAGINASE"/>
    <property type="match status" value="1"/>
</dbReference>
<feature type="chain" id="PRO_5007492173" evidence="5">
    <location>
        <begin position="22"/>
        <end position="367"/>
    </location>
</feature>
<evidence type="ECO:0000256" key="4">
    <source>
        <dbReference type="PIRSR" id="PIRSR600246-3"/>
    </source>
</evidence>
<feature type="binding site" evidence="3">
    <location>
        <begin position="236"/>
        <end position="239"/>
    </location>
    <ligand>
        <name>substrate</name>
    </ligand>
</feature>
<evidence type="ECO:0000256" key="2">
    <source>
        <dbReference type="PIRSR" id="PIRSR600246-1"/>
    </source>
</evidence>
<dbReference type="AlphaFoldDB" id="A0A141NXG8"/>
<dbReference type="InterPro" id="IPR029055">
    <property type="entry name" value="Ntn_hydrolases_N"/>
</dbReference>
<feature type="signal peptide" evidence="5">
    <location>
        <begin position="1"/>
        <end position="21"/>
    </location>
</feature>
<evidence type="ECO:0000256" key="5">
    <source>
        <dbReference type="SAM" id="SignalP"/>
    </source>
</evidence>
<dbReference type="GO" id="GO:0005764">
    <property type="term" value="C:lysosome"/>
    <property type="evidence" value="ECO:0007669"/>
    <property type="project" value="TreeGrafter"/>
</dbReference>
<comment type="similarity">
    <text evidence="1">Belongs to the Ntn-hydrolase family.</text>
</comment>
<dbReference type="PANTHER" id="PTHR10188">
    <property type="entry name" value="L-ASPARAGINASE"/>
    <property type="match status" value="1"/>
</dbReference>
<dbReference type="CDD" id="cd04513">
    <property type="entry name" value="Glycosylasparaginase"/>
    <property type="match status" value="1"/>
</dbReference>
<organism evidence="6">
    <name type="scientific">Leptopilina heterotoma</name>
    <dbReference type="NCBI Taxonomy" id="63436"/>
    <lineage>
        <taxon>Eukaryota</taxon>
        <taxon>Metazoa</taxon>
        <taxon>Ecdysozoa</taxon>
        <taxon>Arthropoda</taxon>
        <taxon>Hexapoda</taxon>
        <taxon>Insecta</taxon>
        <taxon>Pterygota</taxon>
        <taxon>Neoptera</taxon>
        <taxon>Endopterygota</taxon>
        <taxon>Hymenoptera</taxon>
        <taxon>Apocrita</taxon>
        <taxon>Proctotrupomorpha</taxon>
        <taxon>Cynipoidea</taxon>
        <taxon>Figitidae</taxon>
        <taxon>Eucoilinae</taxon>
        <taxon>Leptopilina</taxon>
    </lineage>
</organism>
<dbReference type="BRENDA" id="3.5.1.26">
    <property type="organism ID" value="13627"/>
</dbReference>
<dbReference type="InterPro" id="IPR000246">
    <property type="entry name" value="Peptidase_T2"/>
</dbReference>
<feature type="active site" description="Nucleophile" evidence="2">
    <location>
        <position position="208"/>
    </location>
</feature>
<dbReference type="Gene3D" id="3.60.20.30">
    <property type="entry name" value="(Glycosyl)asparaginase"/>
    <property type="match status" value="1"/>
</dbReference>
<evidence type="ECO:0000313" key="6">
    <source>
        <dbReference type="EMBL" id="AMB26755.1"/>
    </source>
</evidence>
<keyword evidence="5" id="KW-0732">Signal</keyword>
<sequence length="367" mass="40271">MAFIFEKIILLLAINYHSLLAQNTSPVAVLTWNFHKAAQKAWYTLFNEKRSALDAIEESCNFCENNGGECRWEVGLGGCPNENGDTTLDALLMDGVTMNVGAVGAVKDVKNPISIARKVMENTDHTLLVGESVTQFAKQMGFETQSLNTEDSKEKWQKWKENSCQPNYWMNVVPDPANSCGPYTPIKGTDKQEQKVYSPIDNEIHHDTMGVLTLDVNGNVAAGVSTNGLDYKIPGRLGDSPVAGAGTYADATVGAAACTGVGDISLRFLPSYTAVEAMRNGATPAEAAKIAVNRMAKFYPKHSQAVITMNNKGEYGVYCHGFLTFNYSFPYHVANEKLGDATLMYHPCFNTAHLFTNDSRKLIYNYI</sequence>
<dbReference type="Pfam" id="PF01112">
    <property type="entry name" value="Asparaginase_2"/>
    <property type="match status" value="1"/>
</dbReference>
<evidence type="ECO:0000256" key="1">
    <source>
        <dbReference type="ARBA" id="ARBA00010872"/>
    </source>
</evidence>
<accession>A0A141NXG8</accession>